<evidence type="ECO:0000313" key="1">
    <source>
        <dbReference type="Ensembl" id="ENSPSNP00000015479.1"/>
    </source>
</evidence>
<proteinExistence type="predicted"/>
<sequence length="106" mass="11532">MMVLLAKIEIGILTKHVYTVGPILLQRALMTTCPEEVMIALDANVEIIVIPTDTMMGVRMSSRMVHTGIWIDMGAEIAMMTEAVETMTEAMITGQAVAGRPFGHAL</sequence>
<reference evidence="1" key="3">
    <citation type="submission" date="2025-09" db="UniProtKB">
        <authorList>
            <consortium name="Ensembl"/>
        </authorList>
    </citation>
    <scope>IDENTIFICATION</scope>
</reference>
<name>A0A8C9BVJ6_PHOSS</name>
<keyword evidence="2" id="KW-1185">Reference proteome</keyword>
<dbReference type="Ensembl" id="ENSPSNT00000017474.1">
    <property type="protein sequence ID" value="ENSPSNP00000015479.1"/>
    <property type="gene ID" value="ENSPSNG00000011435.1"/>
</dbReference>
<organism evidence="1 2">
    <name type="scientific">Phocoena sinus</name>
    <name type="common">Vaquita</name>
    <dbReference type="NCBI Taxonomy" id="42100"/>
    <lineage>
        <taxon>Eukaryota</taxon>
        <taxon>Metazoa</taxon>
        <taxon>Chordata</taxon>
        <taxon>Craniata</taxon>
        <taxon>Vertebrata</taxon>
        <taxon>Euteleostomi</taxon>
        <taxon>Mammalia</taxon>
        <taxon>Eutheria</taxon>
        <taxon>Laurasiatheria</taxon>
        <taxon>Artiodactyla</taxon>
        <taxon>Whippomorpha</taxon>
        <taxon>Cetacea</taxon>
        <taxon>Odontoceti</taxon>
        <taxon>Phocoenidae</taxon>
        <taxon>Phocoena</taxon>
    </lineage>
</organism>
<evidence type="ECO:0000313" key="2">
    <source>
        <dbReference type="Proteomes" id="UP000694554"/>
    </source>
</evidence>
<reference evidence="1" key="1">
    <citation type="submission" date="2019-08" db="EMBL/GenBank/DDBJ databases">
        <title>Phocoena sinus (Vaquita) genome, mPhoSin1, primary haplotype.</title>
        <authorList>
            <person name="Morin P."/>
            <person name="Mountcastle J."/>
            <person name="Fungtammasan C."/>
            <person name="Rhie A."/>
            <person name="Rojas-Bracho L."/>
            <person name="Smith C.R."/>
            <person name="Taylor B.L."/>
            <person name="Gulland F.M.D."/>
            <person name="Musser W."/>
            <person name="Houck M."/>
            <person name="Haase B."/>
            <person name="Paez S."/>
            <person name="Howe K."/>
            <person name="Torrance J."/>
            <person name="Formenti G."/>
            <person name="Phillippy A."/>
            <person name="Ryder O."/>
            <person name="Jarvis E.D."/>
            <person name="Fedrigo O."/>
        </authorList>
    </citation>
    <scope>NUCLEOTIDE SEQUENCE [LARGE SCALE GENOMIC DNA]</scope>
</reference>
<reference evidence="1" key="2">
    <citation type="submission" date="2025-08" db="UniProtKB">
        <authorList>
            <consortium name="Ensembl"/>
        </authorList>
    </citation>
    <scope>IDENTIFICATION</scope>
</reference>
<dbReference type="Proteomes" id="UP000694554">
    <property type="component" value="Chromosome 13"/>
</dbReference>
<protein>
    <submittedName>
        <fullName evidence="1">Uncharacterized protein</fullName>
    </submittedName>
</protein>
<dbReference type="AlphaFoldDB" id="A0A8C9BVJ6"/>
<dbReference type="GeneTree" id="ENSGT00910000147166"/>
<accession>A0A8C9BVJ6</accession>